<reference evidence="2 3" key="1">
    <citation type="submission" date="2020-10" db="EMBL/GenBank/DDBJ databases">
        <title>Connecting structure to function with the recovery of over 1000 high-quality activated sludge metagenome-assembled genomes encoding full-length rRNA genes using long-read sequencing.</title>
        <authorList>
            <person name="Singleton C.M."/>
            <person name="Petriglieri F."/>
            <person name="Kristensen J.M."/>
            <person name="Kirkegaard R.H."/>
            <person name="Michaelsen T.Y."/>
            <person name="Andersen M.H."/>
            <person name="Karst S.M."/>
            <person name="Dueholm M.S."/>
            <person name="Nielsen P.H."/>
            <person name="Albertsen M."/>
        </authorList>
    </citation>
    <scope>NUCLEOTIDE SEQUENCE [LARGE SCALE GENOMIC DNA]</scope>
    <source>
        <strain evidence="2">OdNE_18-Q3-R46-58_MAXAC.008</strain>
    </source>
</reference>
<evidence type="ECO:0008006" key="4">
    <source>
        <dbReference type="Google" id="ProtNLM"/>
    </source>
</evidence>
<dbReference type="EMBL" id="JADKCH010000032">
    <property type="protein sequence ID" value="MBK8573857.1"/>
    <property type="molecule type" value="Genomic_DNA"/>
</dbReference>
<evidence type="ECO:0000313" key="3">
    <source>
        <dbReference type="Proteomes" id="UP000709959"/>
    </source>
</evidence>
<feature type="signal peptide" evidence="1">
    <location>
        <begin position="1"/>
        <end position="24"/>
    </location>
</feature>
<evidence type="ECO:0000313" key="2">
    <source>
        <dbReference type="EMBL" id="MBK8573857.1"/>
    </source>
</evidence>
<proteinExistence type="predicted"/>
<dbReference type="Proteomes" id="UP000709959">
    <property type="component" value="Unassembled WGS sequence"/>
</dbReference>
<gene>
    <name evidence="2" type="ORF">IPN91_14840</name>
</gene>
<feature type="chain" id="PRO_5038117542" description="Lipoprotein" evidence="1">
    <location>
        <begin position="25"/>
        <end position="213"/>
    </location>
</feature>
<protein>
    <recommendedName>
        <fullName evidence="4">Lipoprotein</fullName>
    </recommendedName>
</protein>
<organism evidence="2 3">
    <name type="scientific">Candidatus Geothrix odensensis</name>
    <dbReference type="NCBI Taxonomy" id="2954440"/>
    <lineage>
        <taxon>Bacteria</taxon>
        <taxon>Pseudomonadati</taxon>
        <taxon>Acidobacteriota</taxon>
        <taxon>Holophagae</taxon>
        <taxon>Holophagales</taxon>
        <taxon>Holophagaceae</taxon>
        <taxon>Geothrix</taxon>
    </lineage>
</organism>
<accession>A0A936F699</accession>
<evidence type="ECO:0000256" key="1">
    <source>
        <dbReference type="SAM" id="SignalP"/>
    </source>
</evidence>
<name>A0A936F699_9BACT</name>
<comment type="caution">
    <text evidence="2">The sequence shown here is derived from an EMBL/GenBank/DDBJ whole genome shotgun (WGS) entry which is preliminary data.</text>
</comment>
<keyword evidence="1" id="KW-0732">Signal</keyword>
<sequence>MRSAFPQSLRSCAAILVASVALTAADGPSFGMSLQWRPTSTLSETTERIELMPFVNVKVGMKPLVDLRKDKTFVGENREKSYSRYVTTTDDVPALLTSRVLDLMKEAGLPISDKVEGANIVLTGEILRYGVTETQTYKGELRLLLEIHSGDKSVWKGVVVGRASRFGRSYKPDNYQEVLSDVVVEAVSRMLSDQTFLRVLSGKAMVVPIPAAN</sequence>
<dbReference type="AlphaFoldDB" id="A0A936F699"/>